<evidence type="ECO:0000313" key="2">
    <source>
        <dbReference type="EMBL" id="OWW19214.1"/>
    </source>
</evidence>
<evidence type="ECO:0000313" key="3">
    <source>
        <dbReference type="Proteomes" id="UP000197535"/>
    </source>
</evidence>
<name>A0A254T9A8_9BURK</name>
<organism evidence="2 3">
    <name type="scientific">Noviherbaspirillum denitrificans</name>
    <dbReference type="NCBI Taxonomy" id="1968433"/>
    <lineage>
        <taxon>Bacteria</taxon>
        <taxon>Pseudomonadati</taxon>
        <taxon>Pseudomonadota</taxon>
        <taxon>Betaproteobacteria</taxon>
        <taxon>Burkholderiales</taxon>
        <taxon>Oxalobacteraceae</taxon>
        <taxon>Noviherbaspirillum</taxon>
    </lineage>
</organism>
<feature type="signal peptide" evidence="1">
    <location>
        <begin position="1"/>
        <end position="20"/>
    </location>
</feature>
<evidence type="ECO:0000256" key="1">
    <source>
        <dbReference type="SAM" id="SignalP"/>
    </source>
</evidence>
<dbReference type="OrthoDB" id="9178992at2"/>
<protein>
    <submittedName>
        <fullName evidence="2">Uncharacterized protein</fullName>
    </submittedName>
</protein>
<dbReference type="RefSeq" id="WP_088706131.1">
    <property type="nucleotide sequence ID" value="NZ_LSTO01000001.1"/>
</dbReference>
<proteinExistence type="predicted"/>
<feature type="chain" id="PRO_5012332393" evidence="1">
    <location>
        <begin position="21"/>
        <end position="285"/>
    </location>
</feature>
<gene>
    <name evidence="2" type="ORF">AYR66_06580</name>
</gene>
<keyword evidence="1" id="KW-0732">Signal</keyword>
<comment type="caution">
    <text evidence="2">The sequence shown here is derived from an EMBL/GenBank/DDBJ whole genome shotgun (WGS) entry which is preliminary data.</text>
</comment>
<dbReference type="EMBL" id="LSTO01000001">
    <property type="protein sequence ID" value="OWW19214.1"/>
    <property type="molecule type" value="Genomic_DNA"/>
</dbReference>
<reference evidence="2 3" key="1">
    <citation type="submission" date="2016-02" db="EMBL/GenBank/DDBJ databases">
        <authorList>
            <person name="Wen L."/>
            <person name="He K."/>
            <person name="Yang H."/>
        </authorList>
    </citation>
    <scope>NUCLEOTIDE SEQUENCE [LARGE SCALE GENOMIC DNA]</scope>
    <source>
        <strain evidence="2 3">TSA40</strain>
    </source>
</reference>
<dbReference type="AlphaFoldDB" id="A0A254T9A8"/>
<accession>A0A254T9A8</accession>
<dbReference type="Proteomes" id="UP000197535">
    <property type="component" value="Unassembled WGS sequence"/>
</dbReference>
<keyword evidence="3" id="KW-1185">Reference proteome</keyword>
<sequence>MRKRLIAGLLLAVAAHGASAQTADPEQQRRLAEQKLKLVEMLLGSPKAQAAGASNDSETVALVDRGKALLAQAREALAAQRHADASKALDEALQSVSKANNRSAGGLSDSVQKQRLQEMSEQVATYRASLAALVKEKAAPSAKQTLDRVDALTEESRKLAAAGHLGDANKKMADAYKLEVEEVSRLRAGQEVVLSLKFDTPADEYAYEQKRYQSNEILVGMMIGEGRADGDRRKLVDGFLKEAATLKEEALSLAGNNRHKEAVAVMEKATVQLNRALQSMGVPVF</sequence>